<dbReference type="OrthoDB" id="207175at2759"/>
<sequence length="84" mass="9685">MAKSSSSTVSDDGEIRSDVKLKRTRKTAPRDSPQQRSSAYRGVTRHRWTGRFEAHLWDKNCWNQSQKKKGRQGSFVLFSFPPSL</sequence>
<comment type="caution">
    <text evidence="8">The sequence shown here is derived from an EMBL/GenBank/DDBJ whole genome shotgun (WGS) entry which is preliminary data.</text>
</comment>
<evidence type="ECO:0000259" key="7">
    <source>
        <dbReference type="PROSITE" id="PS51032"/>
    </source>
</evidence>
<dbReference type="GO" id="GO:0003677">
    <property type="term" value="F:DNA binding"/>
    <property type="evidence" value="ECO:0007669"/>
    <property type="project" value="UniProtKB-KW"/>
</dbReference>
<dbReference type="GO" id="GO:0003700">
    <property type="term" value="F:DNA-binding transcription factor activity"/>
    <property type="evidence" value="ECO:0007669"/>
    <property type="project" value="InterPro"/>
</dbReference>
<organism evidence="8 9">
    <name type="scientific">Genlisea aurea</name>
    <dbReference type="NCBI Taxonomy" id="192259"/>
    <lineage>
        <taxon>Eukaryota</taxon>
        <taxon>Viridiplantae</taxon>
        <taxon>Streptophyta</taxon>
        <taxon>Embryophyta</taxon>
        <taxon>Tracheophyta</taxon>
        <taxon>Spermatophyta</taxon>
        <taxon>Magnoliopsida</taxon>
        <taxon>eudicotyledons</taxon>
        <taxon>Gunneridae</taxon>
        <taxon>Pentapetalae</taxon>
        <taxon>asterids</taxon>
        <taxon>lamiids</taxon>
        <taxon>Lamiales</taxon>
        <taxon>Lentibulariaceae</taxon>
        <taxon>Genlisea</taxon>
    </lineage>
</organism>
<keyword evidence="3" id="KW-0238">DNA-binding</keyword>
<accession>S8E0Q2</accession>
<keyword evidence="4" id="KW-0804">Transcription</keyword>
<name>S8E0Q2_9LAMI</name>
<dbReference type="EMBL" id="AUSU01002196">
    <property type="protein sequence ID" value="EPS69273.1"/>
    <property type="molecule type" value="Genomic_DNA"/>
</dbReference>
<evidence type="ECO:0000256" key="2">
    <source>
        <dbReference type="ARBA" id="ARBA00023015"/>
    </source>
</evidence>
<evidence type="ECO:0000256" key="6">
    <source>
        <dbReference type="SAM" id="MobiDB-lite"/>
    </source>
</evidence>
<comment type="subcellular location">
    <subcellularLocation>
        <location evidence="1">Nucleus</location>
    </subcellularLocation>
</comment>
<evidence type="ECO:0000313" key="9">
    <source>
        <dbReference type="Proteomes" id="UP000015453"/>
    </source>
</evidence>
<dbReference type="Gene3D" id="3.30.730.10">
    <property type="entry name" value="AP2/ERF domain"/>
    <property type="match status" value="1"/>
</dbReference>
<feature type="domain" description="AP2/ERF" evidence="7">
    <location>
        <begin position="39"/>
        <end position="75"/>
    </location>
</feature>
<dbReference type="PROSITE" id="PS51032">
    <property type="entry name" value="AP2_ERF"/>
    <property type="match status" value="1"/>
</dbReference>
<reference evidence="8 9" key="1">
    <citation type="journal article" date="2013" name="BMC Genomics">
        <title>The miniature genome of a carnivorous plant Genlisea aurea contains a low number of genes and short non-coding sequences.</title>
        <authorList>
            <person name="Leushkin E.V."/>
            <person name="Sutormin R.A."/>
            <person name="Nabieva E.R."/>
            <person name="Penin A.A."/>
            <person name="Kondrashov A.S."/>
            <person name="Logacheva M.D."/>
        </authorList>
    </citation>
    <scope>NUCLEOTIDE SEQUENCE [LARGE SCALE GENOMIC DNA]</scope>
</reference>
<keyword evidence="9" id="KW-1185">Reference proteome</keyword>
<evidence type="ECO:0000256" key="1">
    <source>
        <dbReference type="ARBA" id="ARBA00004123"/>
    </source>
</evidence>
<feature type="region of interest" description="Disordered" evidence="6">
    <location>
        <begin position="1"/>
        <end position="44"/>
    </location>
</feature>
<feature type="compositionally biased region" description="Polar residues" evidence="6">
    <location>
        <begin position="1"/>
        <end position="10"/>
    </location>
</feature>
<keyword evidence="5" id="KW-0539">Nucleus</keyword>
<evidence type="ECO:0000256" key="4">
    <source>
        <dbReference type="ARBA" id="ARBA00023163"/>
    </source>
</evidence>
<gene>
    <name evidence="8" type="ORF">M569_05494</name>
</gene>
<protein>
    <recommendedName>
        <fullName evidence="7">AP2/ERF domain-containing protein</fullName>
    </recommendedName>
</protein>
<dbReference type="InterPro" id="IPR036955">
    <property type="entry name" value="AP2/ERF_dom_sf"/>
</dbReference>
<evidence type="ECO:0000313" key="8">
    <source>
        <dbReference type="EMBL" id="EPS69273.1"/>
    </source>
</evidence>
<proteinExistence type="predicted"/>
<dbReference type="InterPro" id="IPR001471">
    <property type="entry name" value="AP2/ERF_dom"/>
</dbReference>
<dbReference type="AlphaFoldDB" id="S8E0Q2"/>
<dbReference type="GO" id="GO:0005634">
    <property type="term" value="C:nucleus"/>
    <property type="evidence" value="ECO:0007669"/>
    <property type="project" value="UniProtKB-SubCell"/>
</dbReference>
<dbReference type="PANTHER" id="PTHR32467:SF122">
    <property type="entry name" value="AP2-TYPE TRANSCRIPTION FACTOR"/>
    <property type="match status" value="1"/>
</dbReference>
<dbReference type="PANTHER" id="PTHR32467">
    <property type="entry name" value="AP2-LIKE ETHYLENE-RESPONSIVE TRANSCRIPTION FACTOR"/>
    <property type="match status" value="1"/>
</dbReference>
<dbReference type="Proteomes" id="UP000015453">
    <property type="component" value="Unassembled WGS sequence"/>
</dbReference>
<evidence type="ECO:0000256" key="3">
    <source>
        <dbReference type="ARBA" id="ARBA00023125"/>
    </source>
</evidence>
<evidence type="ECO:0000256" key="5">
    <source>
        <dbReference type="ARBA" id="ARBA00023242"/>
    </source>
</evidence>
<keyword evidence="2" id="KW-0805">Transcription regulation</keyword>